<reference evidence="1" key="1">
    <citation type="submission" date="2021-02" db="EMBL/GenBank/DDBJ databases">
        <authorList>
            <person name="Dougan E. K."/>
            <person name="Rhodes N."/>
            <person name="Thang M."/>
            <person name="Chan C."/>
        </authorList>
    </citation>
    <scope>NUCLEOTIDE SEQUENCE</scope>
</reference>
<accession>A0A812QW27</accession>
<comment type="caution">
    <text evidence="1">The sequence shown here is derived from an EMBL/GenBank/DDBJ whole genome shotgun (WGS) entry which is preliminary data.</text>
</comment>
<dbReference type="EMBL" id="CAJNDS010002275">
    <property type="protein sequence ID" value="CAE7406443.1"/>
    <property type="molecule type" value="Genomic_DNA"/>
</dbReference>
<evidence type="ECO:0000313" key="2">
    <source>
        <dbReference type="Proteomes" id="UP000604046"/>
    </source>
</evidence>
<protein>
    <submittedName>
        <fullName evidence="1">Uncharacterized protein</fullName>
    </submittedName>
</protein>
<gene>
    <name evidence="1" type="ORF">SNAT2548_LOCUS22109</name>
</gene>
<evidence type="ECO:0000313" key="1">
    <source>
        <dbReference type="EMBL" id="CAE7406443.1"/>
    </source>
</evidence>
<dbReference type="Gene3D" id="3.60.15.10">
    <property type="entry name" value="Ribonuclease Z/Hydroxyacylglutathione hydrolase-like"/>
    <property type="match status" value="1"/>
</dbReference>
<name>A0A812QW27_9DINO</name>
<proteinExistence type="predicted"/>
<dbReference type="InterPro" id="IPR036866">
    <property type="entry name" value="RibonucZ/Hydroxyglut_hydro"/>
</dbReference>
<dbReference type="AlphaFoldDB" id="A0A812QW27"/>
<organism evidence="1 2">
    <name type="scientific">Symbiodinium natans</name>
    <dbReference type="NCBI Taxonomy" id="878477"/>
    <lineage>
        <taxon>Eukaryota</taxon>
        <taxon>Sar</taxon>
        <taxon>Alveolata</taxon>
        <taxon>Dinophyceae</taxon>
        <taxon>Suessiales</taxon>
        <taxon>Symbiodiniaceae</taxon>
        <taxon>Symbiodinium</taxon>
    </lineage>
</organism>
<dbReference type="OrthoDB" id="527344at2759"/>
<sequence>MLRKRLVLSHFSARYAKTSEVDERSPDPAEKLGDEARQILGDDVKVTVAQDFMVLRGDQDFEPEQELAVKRYPWHRDTSVWPTKSGCSCCDCCD</sequence>
<keyword evidence="2" id="KW-1185">Reference proteome</keyword>
<dbReference type="Proteomes" id="UP000604046">
    <property type="component" value="Unassembled WGS sequence"/>
</dbReference>